<name>A0A8K0RCJ7_9PLEO</name>
<accession>A0A8K0RCJ7</accession>
<comment type="caution">
    <text evidence="2">The sequence shown here is derived from an EMBL/GenBank/DDBJ whole genome shotgun (WGS) entry which is preliminary data.</text>
</comment>
<sequence>MQTSRYAPKTPAEALAQSRVEKFRKEKENATRLLGRLRWKAELLMMSYYKALEIVRAAEAQHAGQDGRDATSKQAEAMFKVDFFEFHTLLERYVTTCLAVFGITVSGTAPQANVNALRYITNPDLQRTRPLASHAFHANLLESLDDTGSPLHASFGGHDVRVQLGLAKDFRNAWKDADERVIASKWDKDEDAGRKNITLHDSQLREMLHYLVMGSEHAHGVVQAHTPSANTNGVTSRDFQPQAYSTSNGHSDDTPYEYMDDAMELD</sequence>
<evidence type="ECO:0000256" key="1">
    <source>
        <dbReference type="SAM" id="MobiDB-lite"/>
    </source>
</evidence>
<dbReference type="Proteomes" id="UP000813461">
    <property type="component" value="Unassembled WGS sequence"/>
</dbReference>
<reference evidence="2" key="1">
    <citation type="journal article" date="2021" name="Nat. Commun.">
        <title>Genetic determinants of endophytism in the Arabidopsis root mycobiome.</title>
        <authorList>
            <person name="Mesny F."/>
            <person name="Miyauchi S."/>
            <person name="Thiergart T."/>
            <person name="Pickel B."/>
            <person name="Atanasova L."/>
            <person name="Karlsson M."/>
            <person name="Huettel B."/>
            <person name="Barry K.W."/>
            <person name="Haridas S."/>
            <person name="Chen C."/>
            <person name="Bauer D."/>
            <person name="Andreopoulos W."/>
            <person name="Pangilinan J."/>
            <person name="LaButti K."/>
            <person name="Riley R."/>
            <person name="Lipzen A."/>
            <person name="Clum A."/>
            <person name="Drula E."/>
            <person name="Henrissat B."/>
            <person name="Kohler A."/>
            <person name="Grigoriev I.V."/>
            <person name="Martin F.M."/>
            <person name="Hacquard S."/>
        </authorList>
    </citation>
    <scope>NUCLEOTIDE SEQUENCE</scope>
    <source>
        <strain evidence="2">MPI-SDFR-AT-0120</strain>
    </source>
</reference>
<keyword evidence="3" id="KW-1185">Reference proteome</keyword>
<feature type="compositionally biased region" description="Polar residues" evidence="1">
    <location>
        <begin position="226"/>
        <end position="249"/>
    </location>
</feature>
<proteinExistence type="predicted"/>
<dbReference type="EMBL" id="JAGMVJ010000004">
    <property type="protein sequence ID" value="KAH7091407.1"/>
    <property type="molecule type" value="Genomic_DNA"/>
</dbReference>
<organism evidence="2 3">
    <name type="scientific">Paraphoma chrysanthemicola</name>
    <dbReference type="NCBI Taxonomy" id="798071"/>
    <lineage>
        <taxon>Eukaryota</taxon>
        <taxon>Fungi</taxon>
        <taxon>Dikarya</taxon>
        <taxon>Ascomycota</taxon>
        <taxon>Pezizomycotina</taxon>
        <taxon>Dothideomycetes</taxon>
        <taxon>Pleosporomycetidae</taxon>
        <taxon>Pleosporales</taxon>
        <taxon>Pleosporineae</taxon>
        <taxon>Phaeosphaeriaceae</taxon>
        <taxon>Paraphoma</taxon>
    </lineage>
</organism>
<evidence type="ECO:0000313" key="2">
    <source>
        <dbReference type="EMBL" id="KAH7091407.1"/>
    </source>
</evidence>
<gene>
    <name evidence="2" type="ORF">FB567DRAFT_274025</name>
</gene>
<protein>
    <submittedName>
        <fullName evidence="2">Uncharacterized protein</fullName>
    </submittedName>
</protein>
<feature type="region of interest" description="Disordered" evidence="1">
    <location>
        <begin position="226"/>
        <end position="266"/>
    </location>
</feature>
<feature type="compositionally biased region" description="Acidic residues" evidence="1">
    <location>
        <begin position="254"/>
        <end position="266"/>
    </location>
</feature>
<dbReference type="AlphaFoldDB" id="A0A8K0RCJ7"/>
<evidence type="ECO:0000313" key="3">
    <source>
        <dbReference type="Proteomes" id="UP000813461"/>
    </source>
</evidence>
<dbReference type="OrthoDB" id="3858188at2759"/>